<dbReference type="InterPro" id="IPR013857">
    <property type="entry name" value="NADH-UbQ_OxRdtase-assoc_prot30"/>
</dbReference>
<proteinExistence type="inferred from homology"/>
<evidence type="ECO:0000313" key="4">
    <source>
        <dbReference type="Proteomes" id="UP001500027"/>
    </source>
</evidence>
<dbReference type="EMBL" id="BAABAV010000004">
    <property type="protein sequence ID" value="GAA4270682.1"/>
    <property type="molecule type" value="Genomic_DNA"/>
</dbReference>
<dbReference type="InterPro" id="IPR008979">
    <property type="entry name" value="Galactose-bd-like_sf"/>
</dbReference>
<dbReference type="Pfam" id="PF08547">
    <property type="entry name" value="CIA30"/>
    <property type="match status" value="1"/>
</dbReference>
<name>A0ABP8EEV9_9FLAO</name>
<feature type="domain" description="NADH:ubiquinone oxidoreductase intermediate-associated protein 30" evidence="2">
    <location>
        <begin position="4"/>
        <end position="154"/>
    </location>
</feature>
<comment type="similarity">
    <text evidence="1">Belongs to the CIA30 family.</text>
</comment>
<comment type="caution">
    <text evidence="3">The sequence shown here is derived from an EMBL/GenBank/DDBJ whole genome shotgun (WGS) entry which is preliminary data.</text>
</comment>
<evidence type="ECO:0000313" key="3">
    <source>
        <dbReference type="EMBL" id="GAA4270682.1"/>
    </source>
</evidence>
<dbReference type="Proteomes" id="UP001500027">
    <property type="component" value="Unassembled WGS sequence"/>
</dbReference>
<sequence length="160" mass="18573">MVLFDFKKNDTPDNWKIVNDLVMGGFSNSSIKKNKDGYGLFNGHVSLKNNGGFAMTQYDFETLETKSYSKFVLKVKGDEKTYQFRVKDKREDSHSYIAKFKTSNSWQTIEIPFSTMYPTYRGRLLDMDNYSGNQMEMVAFLIGNKQEEDFNLTIDTITLK</sequence>
<dbReference type="Gene3D" id="2.60.120.430">
    <property type="entry name" value="Galactose-binding lectin"/>
    <property type="match status" value="1"/>
</dbReference>
<dbReference type="InterPro" id="IPR039131">
    <property type="entry name" value="NDUFAF1"/>
</dbReference>
<accession>A0ABP8EEV9</accession>
<gene>
    <name evidence="3" type="ORF">GCM10022257_27830</name>
</gene>
<keyword evidence="4" id="KW-1185">Reference proteome</keyword>
<dbReference type="PANTHER" id="PTHR13194:SF19">
    <property type="entry name" value="NAD(P)-BINDING ROSSMANN-FOLD SUPERFAMILY PROTEIN"/>
    <property type="match status" value="1"/>
</dbReference>
<dbReference type="PANTHER" id="PTHR13194">
    <property type="entry name" value="COMPLEX I INTERMEDIATE-ASSOCIATED PROTEIN 30"/>
    <property type="match status" value="1"/>
</dbReference>
<reference evidence="4" key="1">
    <citation type="journal article" date="2019" name="Int. J. Syst. Evol. Microbiol.">
        <title>The Global Catalogue of Microorganisms (GCM) 10K type strain sequencing project: providing services to taxonomists for standard genome sequencing and annotation.</title>
        <authorList>
            <consortium name="The Broad Institute Genomics Platform"/>
            <consortium name="The Broad Institute Genome Sequencing Center for Infectious Disease"/>
            <person name="Wu L."/>
            <person name="Ma J."/>
        </authorList>
    </citation>
    <scope>NUCLEOTIDE SEQUENCE [LARGE SCALE GENOMIC DNA]</scope>
    <source>
        <strain evidence="4">JCM 17452</strain>
    </source>
</reference>
<organism evidence="3 4">
    <name type="scientific">Hyunsoonleella aestuarii</name>
    <dbReference type="NCBI Taxonomy" id="912802"/>
    <lineage>
        <taxon>Bacteria</taxon>
        <taxon>Pseudomonadati</taxon>
        <taxon>Bacteroidota</taxon>
        <taxon>Flavobacteriia</taxon>
        <taxon>Flavobacteriales</taxon>
        <taxon>Flavobacteriaceae</taxon>
    </lineage>
</organism>
<protein>
    <submittedName>
        <fullName evidence="3">CIA30 family protein</fullName>
    </submittedName>
</protein>
<dbReference type="SUPFAM" id="SSF49785">
    <property type="entry name" value="Galactose-binding domain-like"/>
    <property type="match status" value="1"/>
</dbReference>
<evidence type="ECO:0000259" key="2">
    <source>
        <dbReference type="Pfam" id="PF08547"/>
    </source>
</evidence>
<evidence type="ECO:0000256" key="1">
    <source>
        <dbReference type="ARBA" id="ARBA00007884"/>
    </source>
</evidence>